<evidence type="ECO:0000256" key="1">
    <source>
        <dbReference type="SAM" id="Phobius"/>
    </source>
</evidence>
<comment type="caution">
    <text evidence="2">The sequence shown here is derived from an EMBL/GenBank/DDBJ whole genome shotgun (WGS) entry which is preliminary data.</text>
</comment>
<dbReference type="Proteomes" id="UP001180845">
    <property type="component" value="Unassembled WGS sequence"/>
</dbReference>
<proteinExistence type="predicted"/>
<accession>A0AAE3Z9P5</accession>
<dbReference type="Pfam" id="PF10825">
    <property type="entry name" value="DUF2752"/>
    <property type="match status" value="1"/>
</dbReference>
<evidence type="ECO:0000313" key="2">
    <source>
        <dbReference type="EMBL" id="MDR7300906.1"/>
    </source>
</evidence>
<keyword evidence="1" id="KW-0812">Transmembrane</keyword>
<keyword evidence="1" id="KW-0472">Membrane</keyword>
<keyword evidence="3" id="KW-1185">Reference proteome</keyword>
<gene>
    <name evidence="2" type="ORF">JOF55_001087</name>
</gene>
<keyword evidence="1" id="KW-1133">Transmembrane helix</keyword>
<dbReference type="RefSeq" id="WP_310270445.1">
    <property type="nucleotide sequence ID" value="NZ_JAVDXW010000001.1"/>
</dbReference>
<dbReference type="InterPro" id="IPR021215">
    <property type="entry name" value="DUF2752"/>
</dbReference>
<evidence type="ECO:0008006" key="4">
    <source>
        <dbReference type="Google" id="ProtNLM"/>
    </source>
</evidence>
<sequence length="138" mass="14672">MLEYARIPVGRMPRTSRLIAVTGALGLALGTGVLPVPCPLNLVTGLDCPFCGGSRMIGALLRADFARVLDLNAFALLILLPLVAVVLFAMARRELGYASSHWPRGVLGRVSGYALITAGVAWGVLRNLPFEPFTALRA</sequence>
<name>A0AAE3Z9P5_9ACTN</name>
<dbReference type="EMBL" id="JAVDXW010000001">
    <property type="protein sequence ID" value="MDR7300906.1"/>
    <property type="molecule type" value="Genomic_DNA"/>
</dbReference>
<reference evidence="2" key="1">
    <citation type="submission" date="2023-07" db="EMBL/GenBank/DDBJ databases">
        <title>Sequencing the genomes of 1000 actinobacteria strains.</title>
        <authorList>
            <person name="Klenk H.-P."/>
        </authorList>
    </citation>
    <scope>NUCLEOTIDE SEQUENCE</scope>
    <source>
        <strain evidence="2">DSM 45977</strain>
    </source>
</reference>
<organism evidence="2 3">
    <name type="scientific">Haloactinomyces albus</name>
    <dbReference type="NCBI Taxonomy" id="1352928"/>
    <lineage>
        <taxon>Bacteria</taxon>
        <taxon>Bacillati</taxon>
        <taxon>Actinomycetota</taxon>
        <taxon>Actinomycetes</taxon>
        <taxon>Actinopolysporales</taxon>
        <taxon>Actinopolysporaceae</taxon>
        <taxon>Haloactinomyces</taxon>
    </lineage>
</organism>
<feature type="transmembrane region" description="Helical" evidence="1">
    <location>
        <begin position="106"/>
        <end position="125"/>
    </location>
</feature>
<dbReference type="AlphaFoldDB" id="A0AAE3Z9P5"/>
<evidence type="ECO:0000313" key="3">
    <source>
        <dbReference type="Proteomes" id="UP001180845"/>
    </source>
</evidence>
<protein>
    <recommendedName>
        <fullName evidence="4">DUF2752 domain-containing protein</fullName>
    </recommendedName>
</protein>
<feature type="transmembrane region" description="Helical" evidence="1">
    <location>
        <begin position="71"/>
        <end position="91"/>
    </location>
</feature>